<keyword evidence="2" id="KW-1185">Reference proteome</keyword>
<organism evidence="1 2">
    <name type="scientific">Thelohanellus kitauei</name>
    <name type="common">Myxosporean</name>
    <dbReference type="NCBI Taxonomy" id="669202"/>
    <lineage>
        <taxon>Eukaryota</taxon>
        <taxon>Metazoa</taxon>
        <taxon>Cnidaria</taxon>
        <taxon>Myxozoa</taxon>
        <taxon>Myxosporea</taxon>
        <taxon>Bivalvulida</taxon>
        <taxon>Platysporina</taxon>
        <taxon>Myxobolidae</taxon>
        <taxon>Thelohanellus</taxon>
    </lineage>
</organism>
<dbReference type="AlphaFoldDB" id="A0A0C2NH50"/>
<evidence type="ECO:0000313" key="1">
    <source>
        <dbReference type="EMBL" id="KII73342.1"/>
    </source>
</evidence>
<reference evidence="1 2" key="1">
    <citation type="journal article" date="2014" name="Genome Biol. Evol.">
        <title>The genome of the myxosporean Thelohanellus kitauei shows adaptations to nutrient acquisition within its fish host.</title>
        <authorList>
            <person name="Yang Y."/>
            <person name="Xiong J."/>
            <person name="Zhou Z."/>
            <person name="Huo F."/>
            <person name="Miao W."/>
            <person name="Ran C."/>
            <person name="Liu Y."/>
            <person name="Zhang J."/>
            <person name="Feng J."/>
            <person name="Wang M."/>
            <person name="Wang M."/>
            <person name="Wang L."/>
            <person name="Yao B."/>
        </authorList>
    </citation>
    <scope>NUCLEOTIDE SEQUENCE [LARGE SCALE GENOMIC DNA]</scope>
    <source>
        <strain evidence="1">Wuqing</strain>
    </source>
</reference>
<accession>A0A0C2NH50</accession>
<dbReference type="Proteomes" id="UP000031668">
    <property type="component" value="Unassembled WGS sequence"/>
</dbReference>
<protein>
    <submittedName>
        <fullName evidence="1">Uncharacterized protein</fullName>
    </submittedName>
</protein>
<name>A0A0C2NH50_THEKT</name>
<gene>
    <name evidence="1" type="ORF">RF11_05690</name>
</gene>
<evidence type="ECO:0000313" key="2">
    <source>
        <dbReference type="Proteomes" id="UP000031668"/>
    </source>
</evidence>
<dbReference type="EMBL" id="JWZT01000881">
    <property type="protein sequence ID" value="KII73342.1"/>
    <property type="molecule type" value="Genomic_DNA"/>
</dbReference>
<sequence>MYIIIKCWPSEILEKTSVRKMQNSPVLYHPNNSILCINRVICIAASILIFRPLEFKTTVVARFPHMAPPNVPLKCRLKPVWSIYIESKHLNEKLELCKRQYLTSSCCENVCLFLMWSGVFMDIGILLPNLKCMLNFFKLIEMAFSMTTNWNDSKSIALSCFRVRNAFSSKPVFRNSS</sequence>
<proteinExistence type="predicted"/>
<comment type="caution">
    <text evidence="1">The sequence shown here is derived from an EMBL/GenBank/DDBJ whole genome shotgun (WGS) entry which is preliminary data.</text>
</comment>